<reference evidence="7" key="1">
    <citation type="submission" date="2016-10" db="EMBL/GenBank/DDBJ databases">
        <authorList>
            <person name="Varghese N."/>
        </authorList>
    </citation>
    <scope>NUCLEOTIDE SEQUENCE [LARGE SCALE GENOMIC DNA]</scope>
    <source>
        <strain evidence="7">DSM 20406</strain>
    </source>
</reference>
<keyword evidence="7" id="KW-1185">Reference proteome</keyword>
<gene>
    <name evidence="6" type="ORF">SAMN04487834_103213</name>
</gene>
<dbReference type="STRING" id="322505.SAMN04487836_11140"/>
<organism evidence="6 7">
    <name type="scientific">Sharpea azabuensis</name>
    <dbReference type="NCBI Taxonomy" id="322505"/>
    <lineage>
        <taxon>Bacteria</taxon>
        <taxon>Bacillati</taxon>
        <taxon>Bacillota</taxon>
        <taxon>Erysipelotrichia</taxon>
        <taxon>Erysipelotrichales</taxon>
        <taxon>Coprobacillaceae</taxon>
        <taxon>Sharpea</taxon>
    </lineage>
</organism>
<evidence type="ECO:0000256" key="4">
    <source>
        <dbReference type="RuleBase" id="RU004514"/>
    </source>
</evidence>
<dbReference type="OrthoDB" id="9804072at2"/>
<dbReference type="InterPro" id="IPR011078">
    <property type="entry name" value="PyrdxlP_homeostasis"/>
</dbReference>
<dbReference type="PANTHER" id="PTHR10146:SF14">
    <property type="entry name" value="PYRIDOXAL PHOSPHATE HOMEOSTASIS PROTEIN"/>
    <property type="match status" value="1"/>
</dbReference>
<keyword evidence="1 2" id="KW-0663">Pyridoxal phosphate</keyword>
<name>A0A1H6UN38_9FIRM</name>
<dbReference type="PROSITE" id="PS01211">
    <property type="entry name" value="UPF0001"/>
    <property type="match status" value="1"/>
</dbReference>
<comment type="function">
    <text evidence="2">Pyridoxal 5'-phosphate (PLP)-binding protein, which is involved in PLP homeostasis.</text>
</comment>
<dbReference type="InterPro" id="IPR001608">
    <property type="entry name" value="Ala_racemase_N"/>
</dbReference>
<dbReference type="Proteomes" id="UP000183028">
    <property type="component" value="Unassembled WGS sequence"/>
</dbReference>
<evidence type="ECO:0000256" key="3">
    <source>
        <dbReference type="PIRSR" id="PIRSR004848-1"/>
    </source>
</evidence>
<dbReference type="Gene3D" id="3.20.20.10">
    <property type="entry name" value="Alanine racemase"/>
    <property type="match status" value="1"/>
</dbReference>
<comment type="similarity">
    <text evidence="2 4">Belongs to the pyridoxal phosphate-binding protein YggS/PROSC family.</text>
</comment>
<evidence type="ECO:0000256" key="1">
    <source>
        <dbReference type="ARBA" id="ARBA00022898"/>
    </source>
</evidence>
<dbReference type="Pfam" id="PF01168">
    <property type="entry name" value="Ala_racemase_N"/>
    <property type="match status" value="1"/>
</dbReference>
<dbReference type="RefSeq" id="WP_074732242.1">
    <property type="nucleotide sequence ID" value="NZ_CACWHD010000042.1"/>
</dbReference>
<dbReference type="eggNOG" id="COG0325">
    <property type="taxonomic scope" value="Bacteria"/>
</dbReference>
<dbReference type="AlphaFoldDB" id="A0A1H6UN38"/>
<dbReference type="PANTHER" id="PTHR10146">
    <property type="entry name" value="PROLINE SYNTHETASE CO-TRANSCRIBED BACTERIAL HOMOLOG PROTEIN"/>
    <property type="match status" value="1"/>
</dbReference>
<feature type="modified residue" description="N6-(pyridoxal phosphate)lysine" evidence="2 3">
    <location>
        <position position="29"/>
    </location>
</feature>
<dbReference type="GO" id="GO:0030170">
    <property type="term" value="F:pyridoxal phosphate binding"/>
    <property type="evidence" value="ECO:0007669"/>
    <property type="project" value="UniProtKB-UniRule"/>
</dbReference>
<dbReference type="InterPro" id="IPR029066">
    <property type="entry name" value="PLP-binding_barrel"/>
</dbReference>
<dbReference type="HAMAP" id="MF_02087">
    <property type="entry name" value="PLP_homeostasis"/>
    <property type="match status" value="1"/>
</dbReference>
<dbReference type="CDD" id="cd00635">
    <property type="entry name" value="PLPDE_III_YBL036c_like"/>
    <property type="match status" value="1"/>
</dbReference>
<proteinExistence type="inferred from homology"/>
<sequence length="221" mass="25238">MNYNLKCDEAATRRIVEAVKPATLVAATKYTTADEMAKLEANGVTIFGENRVQDFLKKKEVYQGKAHWHFIGTLQTNKVKYIIDQVDMIHSVANRKLIDEIEKQAAKHNLVMPVLLQVNIANEESKHGFKREEMQDVMAYALTKPHIEVRGLMMMAPNIDVEACRPYFKDTRLLLEELAKTYPQAHLTELSMGMSHDYKVAIEEGSTMVRIGHALFKDEDE</sequence>
<accession>A0A1H6UN38</accession>
<feature type="domain" description="Alanine racemase N-terminal" evidence="5">
    <location>
        <begin position="13"/>
        <end position="218"/>
    </location>
</feature>
<evidence type="ECO:0000313" key="7">
    <source>
        <dbReference type="Proteomes" id="UP000183028"/>
    </source>
</evidence>
<evidence type="ECO:0000259" key="5">
    <source>
        <dbReference type="Pfam" id="PF01168"/>
    </source>
</evidence>
<dbReference type="SUPFAM" id="SSF51419">
    <property type="entry name" value="PLP-binding barrel"/>
    <property type="match status" value="1"/>
</dbReference>
<comment type="cofactor">
    <cofactor evidence="3">
        <name>pyridoxal 5'-phosphate</name>
        <dbReference type="ChEBI" id="CHEBI:597326"/>
    </cofactor>
</comment>
<dbReference type="EMBL" id="FNYK01000032">
    <property type="protein sequence ID" value="SEI89485.1"/>
    <property type="molecule type" value="Genomic_DNA"/>
</dbReference>
<evidence type="ECO:0000256" key="2">
    <source>
        <dbReference type="HAMAP-Rule" id="MF_02087"/>
    </source>
</evidence>
<dbReference type="PIRSF" id="PIRSF004848">
    <property type="entry name" value="YBL036c_PLPDEIII"/>
    <property type="match status" value="1"/>
</dbReference>
<dbReference type="NCBIfam" id="TIGR00044">
    <property type="entry name" value="YggS family pyridoxal phosphate-dependent enzyme"/>
    <property type="match status" value="1"/>
</dbReference>
<protein>
    <recommendedName>
        <fullName evidence="2">Pyridoxal phosphate homeostasis protein</fullName>
        <shortName evidence="2">PLP homeostasis protein</shortName>
    </recommendedName>
</protein>
<evidence type="ECO:0000313" key="6">
    <source>
        <dbReference type="EMBL" id="SEI89485.1"/>
    </source>
</evidence>